<dbReference type="Pfam" id="PF05133">
    <property type="entry name" value="SPP1_portal"/>
    <property type="match status" value="1"/>
</dbReference>
<dbReference type="InterPro" id="IPR021145">
    <property type="entry name" value="Portal_protein_SPP1_Gp6-like"/>
</dbReference>
<organism evidence="1 2">
    <name type="scientific">Spirosoma arboris</name>
    <dbReference type="NCBI Taxonomy" id="2682092"/>
    <lineage>
        <taxon>Bacteria</taxon>
        <taxon>Pseudomonadati</taxon>
        <taxon>Bacteroidota</taxon>
        <taxon>Cytophagia</taxon>
        <taxon>Cytophagales</taxon>
        <taxon>Cytophagaceae</taxon>
        <taxon>Spirosoma</taxon>
    </lineage>
</organism>
<comment type="caution">
    <text evidence="1">The sequence shown here is derived from an EMBL/GenBank/DDBJ whole genome shotgun (WGS) entry which is preliminary data.</text>
</comment>
<evidence type="ECO:0000313" key="1">
    <source>
        <dbReference type="EMBL" id="MVM33610.1"/>
    </source>
</evidence>
<name>A0A7K1SIH3_9BACT</name>
<gene>
    <name evidence="1" type="ORF">GO755_26465</name>
</gene>
<dbReference type="AlphaFoldDB" id="A0A7K1SIH3"/>
<keyword evidence="2" id="KW-1185">Reference proteome</keyword>
<evidence type="ECO:0000313" key="2">
    <source>
        <dbReference type="Proteomes" id="UP000436006"/>
    </source>
</evidence>
<proteinExistence type="predicted"/>
<reference evidence="1 2" key="1">
    <citation type="submission" date="2019-12" db="EMBL/GenBank/DDBJ databases">
        <title>Spirosoma sp. HMF4905 genome sequencing and assembly.</title>
        <authorList>
            <person name="Kang H."/>
            <person name="Cha I."/>
            <person name="Kim H."/>
            <person name="Joh K."/>
        </authorList>
    </citation>
    <scope>NUCLEOTIDE SEQUENCE [LARGE SCALE GENOMIC DNA]</scope>
    <source>
        <strain evidence="1 2">HMF4905</strain>
    </source>
</reference>
<sequence>MKYAQITQTDQIEESIKILSATVPDCKVEDYRNQYEITDKREIMDVTKRPNKTIKVDETTTRLEYVNRLALPLQKRIVNSTVSFTFGNPVELVCEADEETTEGQILTAVKRMLSDNKIDSFNRGIARDLARCTEVAECWFPVPTEESHDHYGFTTSFKIRVQQFSPWNGDMLYPFFDKTGDMIAFSRAFAQKEDGKDVRYFEVYTDEEKVIWKNAGQGWEEESKEPNVLKKIPVVYAKQDRVEWHDVETMINRLEKVLSNFGDTNDYFGSPILGIWGKIMGLSAKGTQGKVMEFEGDAKAEYISWDQAPESVKFEVENLFRLIYGLSQTPDLSFDSVKGLDISGIAMRFLFMDAHLKVQDKREILDAYLQRRINILKAFVGVLNTTWRKQSLKLEIAPKIVPFIITNEKDIIDLLSEATGGKPVISQKTAVGMTGLVDDVEEEYKQIQQEQEQANKLDVFNPVA</sequence>
<dbReference type="EMBL" id="WPIN01000012">
    <property type="protein sequence ID" value="MVM33610.1"/>
    <property type="molecule type" value="Genomic_DNA"/>
</dbReference>
<protein>
    <submittedName>
        <fullName evidence="1">Phage portal protein</fullName>
    </submittedName>
</protein>
<accession>A0A7K1SIH3</accession>
<dbReference type="Proteomes" id="UP000436006">
    <property type="component" value="Unassembled WGS sequence"/>
</dbReference>
<dbReference type="RefSeq" id="WP_157588328.1">
    <property type="nucleotide sequence ID" value="NZ_WPIN01000012.1"/>
</dbReference>